<comment type="caution">
    <text evidence="3">The sequence shown here is derived from an EMBL/GenBank/DDBJ whole genome shotgun (WGS) entry which is preliminary data.</text>
</comment>
<dbReference type="EMBL" id="LAZR01000156">
    <property type="protein sequence ID" value="KKN85672.1"/>
    <property type="molecule type" value="Genomic_DNA"/>
</dbReference>
<accession>A0A0F9UE66</accession>
<reference evidence="3" key="1">
    <citation type="journal article" date="2015" name="Nature">
        <title>Complex archaea that bridge the gap between prokaryotes and eukaryotes.</title>
        <authorList>
            <person name="Spang A."/>
            <person name="Saw J.H."/>
            <person name="Jorgensen S.L."/>
            <person name="Zaremba-Niedzwiedzka K."/>
            <person name="Martijn J."/>
            <person name="Lind A.E."/>
            <person name="van Eijk R."/>
            <person name="Schleper C."/>
            <person name="Guy L."/>
            <person name="Ettema T.J."/>
        </authorList>
    </citation>
    <scope>NUCLEOTIDE SEQUENCE</scope>
</reference>
<dbReference type="Pfam" id="PF07607">
    <property type="entry name" value="DUF1570"/>
    <property type="match status" value="1"/>
</dbReference>
<evidence type="ECO:0000259" key="2">
    <source>
        <dbReference type="Pfam" id="PF07607"/>
    </source>
</evidence>
<proteinExistence type="predicted"/>
<name>A0A0F9UE66_9ZZZZ</name>
<feature type="region of interest" description="Disordered" evidence="1">
    <location>
        <begin position="406"/>
        <end position="428"/>
    </location>
</feature>
<feature type="domain" description="DUF1570" evidence="2">
    <location>
        <begin position="127"/>
        <end position="241"/>
    </location>
</feature>
<sequence length="428" mass="48809">MRATERSRHHCCFLWVLLVTVAWVGTPVWAEKTHGLPRYKTKYYNLYSALNRPRTMEAAARITRMFEEFTRRSKKFGRPQKRLPFYLFNSLATYHVAGGQEGSIGCFSPKLGLMAVSAGRPSAALWATMQHEAFHQFCYTVITPSMPTWANEGLAEYFERAIWTGDGYVPGIIPEKDLRDVRSYMNAKQLLLIDKLVRLTRKQWDEQIADEPEAAHRNYIQSWSLIHFLIHGEDGKYVKTLDGFLTDLHGGRVQRVHRFRTTIRTLQKPYTEWWTETALTDSHRREWKAVVATLTSFLARAHAQGQTFSTAKDFLAAAGNGDLKLPTTKTRQWLPPTLLHSVLSRMMKLKQRADARELAPKEWRLELSESESESTPRLIMVSQDGTTFTGSFRLKGGRVAAVVVRVKRPDEDEGSEPEDDGAAGEDGS</sequence>
<feature type="compositionally biased region" description="Acidic residues" evidence="1">
    <location>
        <begin position="411"/>
        <end position="428"/>
    </location>
</feature>
<evidence type="ECO:0000313" key="3">
    <source>
        <dbReference type="EMBL" id="KKN85672.1"/>
    </source>
</evidence>
<dbReference type="InterPro" id="IPR011464">
    <property type="entry name" value="DUF1570"/>
</dbReference>
<dbReference type="AlphaFoldDB" id="A0A0F9UE66"/>
<gene>
    <name evidence="3" type="ORF">LCGC14_0276550</name>
</gene>
<organism evidence="3">
    <name type="scientific">marine sediment metagenome</name>
    <dbReference type="NCBI Taxonomy" id="412755"/>
    <lineage>
        <taxon>unclassified sequences</taxon>
        <taxon>metagenomes</taxon>
        <taxon>ecological metagenomes</taxon>
    </lineage>
</organism>
<evidence type="ECO:0000256" key="1">
    <source>
        <dbReference type="SAM" id="MobiDB-lite"/>
    </source>
</evidence>
<protein>
    <recommendedName>
        <fullName evidence="2">DUF1570 domain-containing protein</fullName>
    </recommendedName>
</protein>